<gene>
    <name evidence="2" type="ORF">C9I89_09405</name>
</gene>
<feature type="transmembrane region" description="Helical" evidence="1">
    <location>
        <begin position="909"/>
        <end position="932"/>
    </location>
</feature>
<keyword evidence="1" id="KW-0472">Membrane</keyword>
<proteinExistence type="predicted"/>
<dbReference type="Gene3D" id="3.30.70.1430">
    <property type="entry name" value="Multidrug efflux transporter AcrB pore domain"/>
    <property type="match status" value="2"/>
</dbReference>
<dbReference type="PRINTS" id="PR00702">
    <property type="entry name" value="ACRIFLAVINRP"/>
</dbReference>
<accession>A0A2T3MZY8</accession>
<dbReference type="Gene3D" id="3.30.70.1320">
    <property type="entry name" value="Multidrug efflux transporter AcrB pore domain like"/>
    <property type="match status" value="1"/>
</dbReference>
<keyword evidence="1" id="KW-1133">Transmembrane helix</keyword>
<dbReference type="InterPro" id="IPR027463">
    <property type="entry name" value="AcrB_DN_DC_subdom"/>
</dbReference>
<dbReference type="SUPFAM" id="SSF82866">
    <property type="entry name" value="Multidrug efflux transporter AcrB transmembrane domain"/>
    <property type="match status" value="2"/>
</dbReference>
<feature type="transmembrane region" description="Helical" evidence="1">
    <location>
        <begin position="465"/>
        <end position="488"/>
    </location>
</feature>
<dbReference type="RefSeq" id="WP_107283095.1">
    <property type="nucleotide sequence ID" value="NZ_PYMC01000005.1"/>
</dbReference>
<feature type="transmembrane region" description="Helical" evidence="1">
    <location>
        <begin position="990"/>
        <end position="1019"/>
    </location>
</feature>
<sequence length="1049" mass="115382">MLSAIDAALSRGRTIVVLLLLLLTAGAVSYNVIPKESDPDIPIPYVYVSIEHSGISPEDAERMLLRPMEQELQGLEGLKEMKGSAVEGHASVFLEFQLDIDQKQALTDVREKVELAKSQLPDGTDDPTVHEITMAGWAPVVTVVLSGSAPERALIMLARDLQDKLETLKEVLEVEIGGDRDEMVEILVDPLLMQSYSLDQEHIYNLLSRNNRLVAAGTMDNGRGRFPIKVPSVFENIADVLSLPIKVDDDRVITFGDIAQIRRVFTDPNSFARLNGNPAITLEVKKRAGQNAIETVNKVREIVTKESELWPENVQVDFTGDTSEYVKDMLADLQNNVASAVLLVVIVIIAILGVRSAALVGISIPGSFLTGILVLSAFGMTMNMIVLFGLIMAVGMLVDGAIVVTEFADREMSEGIHRKVAYKNAANRMAWPIMASTATTLAAFAPLLFWPGLMGEFMKYLPLTLIFTLSASLIMALIFVPTLGTLFGKPRLISSAGKAQLIEADQGDMAKLKGFTGFYVRTLEVAVYRPWLSLSAALLFSVVVFMAYGMFGKGVEFFPETDTGAFNITVRSQGDLSIFEKDAVMKEVESQLLDMEEIETLYGKTGGEDEVGYIRGNLTDWQERRNIDEITAEVFERTEHLAGIELEVRKDDNGPPSGKALQLEISSRFPELLQPTLEKVRAELEQNSAFTNITDNGDKPGIEWQIKVDREKAARFGADATLVGANVQFVTTGLRIGSYRPDDIDDEIDIKVRFPEEYRHVDSLHQLRLKTSTGQVPISNFTELKAANKQGVINKVDGRQVITLEADLIPGYNLNEVLPDLMAKMPTLGLDLRVNLKLRGENEDQKESEEFLIKAFAVALAVMALILITQFNSFYQAFLILSAVIFSTVGVFLGLLLTQQAFGVVMGGLGVISLAGIVVNNNIVLIDTFNVLCKEGVTPMEAILRTGAQRLRPVLMTTVTTILGLMPMVLEMNLDLFNRNIEFGAPISKFWVQLASAVAGGLAFATLLTLILTPCMLALRINRKDREFQSSIELIPESKDPRLNKVSNG</sequence>
<dbReference type="PANTHER" id="PTHR32063:SF0">
    <property type="entry name" value="SWARMING MOTILITY PROTEIN SWRC"/>
    <property type="match status" value="1"/>
</dbReference>
<evidence type="ECO:0000313" key="2">
    <source>
        <dbReference type="EMBL" id="PSW05455.1"/>
    </source>
</evidence>
<feature type="transmembrane region" description="Helical" evidence="1">
    <location>
        <begin position="878"/>
        <end position="897"/>
    </location>
</feature>
<feature type="transmembrane region" description="Helical" evidence="1">
    <location>
        <begin position="953"/>
        <end position="970"/>
    </location>
</feature>
<dbReference type="SUPFAM" id="SSF82714">
    <property type="entry name" value="Multidrug efflux transporter AcrB TolC docking domain, DN and DC subdomains"/>
    <property type="match status" value="2"/>
</dbReference>
<dbReference type="Gene3D" id="1.20.1640.10">
    <property type="entry name" value="Multidrug efflux transporter AcrB transmembrane domain"/>
    <property type="match status" value="2"/>
</dbReference>
<protein>
    <submittedName>
        <fullName evidence="2">MFS transporter</fullName>
    </submittedName>
</protein>
<dbReference type="InterPro" id="IPR001036">
    <property type="entry name" value="Acrflvin-R"/>
</dbReference>
<feature type="transmembrane region" description="Helical" evidence="1">
    <location>
        <begin position="359"/>
        <end position="378"/>
    </location>
</feature>
<feature type="transmembrane region" description="Helical" evidence="1">
    <location>
        <begin position="429"/>
        <end position="453"/>
    </location>
</feature>
<dbReference type="Gene3D" id="3.30.70.1440">
    <property type="entry name" value="Multidrug efflux transporter AcrB pore domain"/>
    <property type="match status" value="1"/>
</dbReference>
<dbReference type="GO" id="GO:0042910">
    <property type="term" value="F:xenobiotic transmembrane transporter activity"/>
    <property type="evidence" value="ECO:0007669"/>
    <property type="project" value="TreeGrafter"/>
</dbReference>
<dbReference type="Proteomes" id="UP000240904">
    <property type="component" value="Unassembled WGS sequence"/>
</dbReference>
<dbReference type="OrthoDB" id="5287122at2"/>
<reference evidence="2 3" key="1">
    <citation type="submission" date="2018-03" db="EMBL/GenBank/DDBJ databases">
        <title>Whole genome sequencing of Histamine producing bacteria.</title>
        <authorList>
            <person name="Butler K."/>
        </authorList>
    </citation>
    <scope>NUCLEOTIDE SEQUENCE [LARGE SCALE GENOMIC DNA]</scope>
    <source>
        <strain evidence="2 3">DSM 16190</strain>
    </source>
</reference>
<organism evidence="2 3">
    <name type="scientific">Photobacterium lipolyticum</name>
    <dbReference type="NCBI Taxonomy" id="266810"/>
    <lineage>
        <taxon>Bacteria</taxon>
        <taxon>Pseudomonadati</taxon>
        <taxon>Pseudomonadota</taxon>
        <taxon>Gammaproteobacteria</taxon>
        <taxon>Vibrionales</taxon>
        <taxon>Vibrionaceae</taxon>
        <taxon>Photobacterium</taxon>
    </lineage>
</organism>
<keyword evidence="3" id="KW-1185">Reference proteome</keyword>
<feature type="transmembrane region" description="Helical" evidence="1">
    <location>
        <begin position="337"/>
        <end position="354"/>
    </location>
</feature>
<dbReference type="PANTHER" id="PTHR32063">
    <property type="match status" value="1"/>
</dbReference>
<keyword evidence="1" id="KW-0812">Transmembrane</keyword>
<name>A0A2T3MZY8_9GAMM</name>
<evidence type="ECO:0000256" key="1">
    <source>
        <dbReference type="SAM" id="Phobius"/>
    </source>
</evidence>
<feature type="transmembrane region" description="Helical" evidence="1">
    <location>
        <begin position="851"/>
        <end position="871"/>
    </location>
</feature>
<evidence type="ECO:0000313" key="3">
    <source>
        <dbReference type="Proteomes" id="UP000240904"/>
    </source>
</evidence>
<dbReference type="Pfam" id="PF00873">
    <property type="entry name" value="ACR_tran"/>
    <property type="match status" value="1"/>
</dbReference>
<dbReference type="AlphaFoldDB" id="A0A2T3MZY8"/>
<feature type="transmembrane region" description="Helical" evidence="1">
    <location>
        <begin position="384"/>
        <end position="408"/>
    </location>
</feature>
<comment type="caution">
    <text evidence="2">The sequence shown here is derived from an EMBL/GenBank/DDBJ whole genome shotgun (WGS) entry which is preliminary data.</text>
</comment>
<dbReference type="Gene3D" id="3.30.2090.10">
    <property type="entry name" value="Multidrug efflux transporter AcrB TolC docking domain, DN and DC subdomains"/>
    <property type="match status" value="2"/>
</dbReference>
<feature type="transmembrane region" description="Helical" evidence="1">
    <location>
        <begin position="531"/>
        <end position="551"/>
    </location>
</feature>
<dbReference type="EMBL" id="PYMC01000005">
    <property type="protein sequence ID" value="PSW05455.1"/>
    <property type="molecule type" value="Genomic_DNA"/>
</dbReference>
<dbReference type="GO" id="GO:0005886">
    <property type="term" value="C:plasma membrane"/>
    <property type="evidence" value="ECO:0007669"/>
    <property type="project" value="TreeGrafter"/>
</dbReference>
<dbReference type="SUPFAM" id="SSF82693">
    <property type="entry name" value="Multidrug efflux transporter AcrB pore domain, PN1, PN2, PC1 and PC2 subdomains"/>
    <property type="match status" value="3"/>
</dbReference>